<feature type="compositionally biased region" description="Polar residues" evidence="1">
    <location>
        <begin position="1"/>
        <end position="13"/>
    </location>
</feature>
<organism evidence="2 3">
    <name type="scientific">Adineta steineri</name>
    <dbReference type="NCBI Taxonomy" id="433720"/>
    <lineage>
        <taxon>Eukaryota</taxon>
        <taxon>Metazoa</taxon>
        <taxon>Spiralia</taxon>
        <taxon>Gnathifera</taxon>
        <taxon>Rotifera</taxon>
        <taxon>Eurotatoria</taxon>
        <taxon>Bdelloidea</taxon>
        <taxon>Adinetida</taxon>
        <taxon>Adinetidae</taxon>
        <taxon>Adineta</taxon>
    </lineage>
</organism>
<comment type="caution">
    <text evidence="2">The sequence shown here is derived from an EMBL/GenBank/DDBJ whole genome shotgun (WGS) entry which is preliminary data.</text>
</comment>
<sequence length="65" mass="7468">MKSSHLSKTTIHSISEDSDSDDSMNNNNLCKMQRLDNYKTNLSCSQTNKSIDSRFFNDDNYLEGK</sequence>
<reference evidence="2" key="1">
    <citation type="submission" date="2021-02" db="EMBL/GenBank/DDBJ databases">
        <authorList>
            <person name="Nowell W R."/>
        </authorList>
    </citation>
    <scope>NUCLEOTIDE SEQUENCE</scope>
</reference>
<protein>
    <submittedName>
        <fullName evidence="2">Uncharacterized protein</fullName>
    </submittedName>
</protein>
<accession>A0A820MH75</accession>
<evidence type="ECO:0000313" key="2">
    <source>
        <dbReference type="EMBL" id="CAF4372545.1"/>
    </source>
</evidence>
<gene>
    <name evidence="2" type="ORF">OXD698_LOCUS49922</name>
</gene>
<dbReference type="Proteomes" id="UP000663844">
    <property type="component" value="Unassembled WGS sequence"/>
</dbReference>
<dbReference type="AlphaFoldDB" id="A0A820MH75"/>
<proteinExistence type="predicted"/>
<name>A0A820MH75_9BILA</name>
<feature type="non-terminal residue" evidence="2">
    <location>
        <position position="1"/>
    </location>
</feature>
<evidence type="ECO:0000256" key="1">
    <source>
        <dbReference type="SAM" id="MobiDB-lite"/>
    </source>
</evidence>
<feature type="region of interest" description="Disordered" evidence="1">
    <location>
        <begin position="1"/>
        <end position="28"/>
    </location>
</feature>
<evidence type="ECO:0000313" key="3">
    <source>
        <dbReference type="Proteomes" id="UP000663844"/>
    </source>
</evidence>
<dbReference type="EMBL" id="CAJOAZ010023128">
    <property type="protein sequence ID" value="CAF4372545.1"/>
    <property type="molecule type" value="Genomic_DNA"/>
</dbReference>